<evidence type="ECO:0000256" key="2">
    <source>
        <dbReference type="ARBA" id="ARBA00011984"/>
    </source>
</evidence>
<accession>A0ABM0GYY9</accession>
<protein>
    <recommendedName>
        <fullName evidence="2">small monomeric GTPase</fullName>
        <ecNumber evidence="2">3.6.5.2</ecNumber>
    </recommendedName>
</protein>
<dbReference type="PRINTS" id="PR00449">
    <property type="entry name" value="RASTRNSFRMNG"/>
</dbReference>
<evidence type="ECO:0000313" key="6">
    <source>
        <dbReference type="RefSeq" id="XP_002740505.2"/>
    </source>
</evidence>
<dbReference type="SMART" id="SM00174">
    <property type="entry name" value="RHO"/>
    <property type="match status" value="1"/>
</dbReference>
<reference evidence="6" key="1">
    <citation type="submission" date="2025-08" db="UniProtKB">
        <authorList>
            <consortium name="RefSeq"/>
        </authorList>
    </citation>
    <scope>IDENTIFICATION</scope>
    <source>
        <tissue evidence="6">Testes</tissue>
    </source>
</reference>
<dbReference type="InterPro" id="IPR001806">
    <property type="entry name" value="Small_GTPase"/>
</dbReference>
<sequence length="239" mass="27035">MSGSLRHARSDSTLVSLPQRYRLERRGSTSGTMNAVKMVVLGASGVGKSALTVRYLTRRFIGEYHPTLENTYRSKTTIDDEEFSMEILDTAGALENNIFRDGHTSWGEAFMFVYSITDRSSFEQVKQIWTDLKSQKSPQIVAALLVGNKNDLKHYRQVPTNDGDKLAEFMGCQFYEVSALDGQQIPLVAELFRNLVRELRNKKLETARKGSSTSAQMRRAVKEFLSFRSSKTRLNSNNS</sequence>
<dbReference type="InterPro" id="IPR005225">
    <property type="entry name" value="Small_GTP-bd"/>
</dbReference>
<dbReference type="PANTHER" id="PTHR45704">
    <property type="entry name" value="RAS-LIKE FAMILY MEMBER 11"/>
    <property type="match status" value="1"/>
</dbReference>
<dbReference type="EC" id="3.6.5.2" evidence="2"/>
<dbReference type="PROSITE" id="PS51419">
    <property type="entry name" value="RAB"/>
    <property type="match status" value="1"/>
</dbReference>
<dbReference type="InterPro" id="IPR051065">
    <property type="entry name" value="Ras-related_GTPase"/>
</dbReference>
<dbReference type="SMART" id="SM00175">
    <property type="entry name" value="RAB"/>
    <property type="match status" value="1"/>
</dbReference>
<dbReference type="NCBIfam" id="TIGR00231">
    <property type="entry name" value="small_GTP"/>
    <property type="match status" value="1"/>
</dbReference>
<dbReference type="CDD" id="cd00876">
    <property type="entry name" value="Ras"/>
    <property type="match status" value="1"/>
</dbReference>
<evidence type="ECO:0000256" key="1">
    <source>
        <dbReference type="ARBA" id="ARBA00008344"/>
    </source>
</evidence>
<dbReference type="Pfam" id="PF00071">
    <property type="entry name" value="Ras"/>
    <property type="match status" value="1"/>
</dbReference>
<dbReference type="InterPro" id="IPR027417">
    <property type="entry name" value="P-loop_NTPase"/>
</dbReference>
<gene>
    <name evidence="6" type="primary">LOC100377544</name>
</gene>
<evidence type="ECO:0000313" key="5">
    <source>
        <dbReference type="Proteomes" id="UP000694865"/>
    </source>
</evidence>
<comment type="similarity">
    <text evidence="1">Belongs to the small GTPase superfamily. Ras family.</text>
</comment>
<dbReference type="SUPFAM" id="SSF52540">
    <property type="entry name" value="P-loop containing nucleoside triphosphate hydrolases"/>
    <property type="match status" value="1"/>
</dbReference>
<dbReference type="Proteomes" id="UP000694865">
    <property type="component" value="Unplaced"/>
</dbReference>
<proteinExistence type="inferred from homology"/>
<dbReference type="SMART" id="SM00173">
    <property type="entry name" value="RAS"/>
    <property type="match status" value="1"/>
</dbReference>
<keyword evidence="3" id="KW-0378">Hydrolase</keyword>
<dbReference type="Gene3D" id="3.40.50.300">
    <property type="entry name" value="P-loop containing nucleotide triphosphate hydrolases"/>
    <property type="match status" value="1"/>
</dbReference>
<dbReference type="GeneID" id="100377544"/>
<evidence type="ECO:0000256" key="4">
    <source>
        <dbReference type="ARBA" id="ARBA00048098"/>
    </source>
</evidence>
<keyword evidence="5" id="KW-1185">Reference proteome</keyword>
<dbReference type="PROSITE" id="PS51421">
    <property type="entry name" value="RAS"/>
    <property type="match status" value="1"/>
</dbReference>
<comment type="catalytic activity">
    <reaction evidence="4">
        <text>GTP + H2O = GDP + phosphate + H(+)</text>
        <dbReference type="Rhea" id="RHEA:19669"/>
        <dbReference type="ChEBI" id="CHEBI:15377"/>
        <dbReference type="ChEBI" id="CHEBI:15378"/>
        <dbReference type="ChEBI" id="CHEBI:37565"/>
        <dbReference type="ChEBI" id="CHEBI:43474"/>
        <dbReference type="ChEBI" id="CHEBI:58189"/>
        <dbReference type="EC" id="3.6.5.2"/>
    </reaction>
</comment>
<dbReference type="RefSeq" id="XP_002740505.2">
    <property type="nucleotide sequence ID" value="XM_002740459.2"/>
</dbReference>
<evidence type="ECO:0000256" key="3">
    <source>
        <dbReference type="ARBA" id="ARBA00022801"/>
    </source>
</evidence>
<name>A0ABM0GYY9_SACKO</name>
<organism evidence="5 6">
    <name type="scientific">Saccoglossus kowalevskii</name>
    <name type="common">Acorn worm</name>
    <dbReference type="NCBI Taxonomy" id="10224"/>
    <lineage>
        <taxon>Eukaryota</taxon>
        <taxon>Metazoa</taxon>
        <taxon>Hemichordata</taxon>
        <taxon>Enteropneusta</taxon>
        <taxon>Harrimaniidae</taxon>
        <taxon>Saccoglossus</taxon>
    </lineage>
</organism>